<keyword evidence="2" id="KW-1185">Reference proteome</keyword>
<dbReference type="EnsemblPlants" id="AVESA.00010b.r2.4DG0759240.2">
    <property type="protein sequence ID" value="AVESA.00010b.r2.4DG0759240.2.CDS"/>
    <property type="gene ID" value="AVESA.00010b.r2.4DG0759240"/>
</dbReference>
<evidence type="ECO:0000313" key="1">
    <source>
        <dbReference type="EnsemblPlants" id="AVESA.00010b.r2.4DG0759240.2.CDS"/>
    </source>
</evidence>
<reference evidence="1" key="1">
    <citation type="submission" date="2021-05" db="EMBL/GenBank/DDBJ databases">
        <authorList>
            <person name="Scholz U."/>
            <person name="Mascher M."/>
            <person name="Fiebig A."/>
        </authorList>
    </citation>
    <scope>NUCLEOTIDE SEQUENCE [LARGE SCALE GENOMIC DNA]</scope>
</reference>
<accession>A0ACD5X9G1</accession>
<name>A0ACD5X9G1_AVESA</name>
<dbReference type="Proteomes" id="UP001732700">
    <property type="component" value="Chromosome 4D"/>
</dbReference>
<sequence length="332" mass="36990">MQKLSMPLLFLSVTSALGDLSSRQDDEPSSATGAPDLPAESHETASTSDTREATDGDGTKDIVVSENWLVLLFNELEKQGITLPERFSEDELRRFHIAANGDFSSLLSSVKKTIRWRETFHILTLQELEKWSHLVFWHGFDTMLRPCLVIRLGLACSSIALRDRPRFGQAVVSQIDHGTIHLTNEEDPRITVLLDCHGISPFRFPMQMMRSFVTIVQENYPNRLGVLFVVRLPPVVRVIAQTFIQVELPSPYTCENAIRAAIIGLLMVWIFVAFLAGMNDPTPVLFSASVILPRFLCKPACSGAASAAKIYIVKMNKVGVWCVFSSIMVAPV</sequence>
<protein>
    <submittedName>
        <fullName evidence="1">Uncharacterized protein</fullName>
    </submittedName>
</protein>
<organism evidence="1 2">
    <name type="scientific">Avena sativa</name>
    <name type="common">Oat</name>
    <dbReference type="NCBI Taxonomy" id="4498"/>
    <lineage>
        <taxon>Eukaryota</taxon>
        <taxon>Viridiplantae</taxon>
        <taxon>Streptophyta</taxon>
        <taxon>Embryophyta</taxon>
        <taxon>Tracheophyta</taxon>
        <taxon>Spermatophyta</taxon>
        <taxon>Magnoliopsida</taxon>
        <taxon>Liliopsida</taxon>
        <taxon>Poales</taxon>
        <taxon>Poaceae</taxon>
        <taxon>BOP clade</taxon>
        <taxon>Pooideae</taxon>
        <taxon>Poodae</taxon>
        <taxon>Poeae</taxon>
        <taxon>Poeae Chloroplast Group 1 (Aveneae type)</taxon>
        <taxon>Aveninae</taxon>
        <taxon>Avena</taxon>
    </lineage>
</organism>
<evidence type="ECO:0000313" key="2">
    <source>
        <dbReference type="Proteomes" id="UP001732700"/>
    </source>
</evidence>
<reference evidence="1" key="2">
    <citation type="submission" date="2025-09" db="UniProtKB">
        <authorList>
            <consortium name="EnsemblPlants"/>
        </authorList>
    </citation>
    <scope>IDENTIFICATION</scope>
</reference>
<proteinExistence type="predicted"/>